<keyword evidence="3" id="KW-0489">Methyltransferase</keyword>
<keyword evidence="4" id="KW-1185">Reference proteome</keyword>
<keyword evidence="1" id="KW-0808">Transferase</keyword>
<dbReference type="InterPro" id="IPR029063">
    <property type="entry name" value="SAM-dependent_MTases_sf"/>
</dbReference>
<dbReference type="Proteomes" id="UP000092741">
    <property type="component" value="Chromosome 1"/>
</dbReference>
<sequence length="200" mass="22447">MDDQKHRENWRKFYEKALNRPHSTRTERAVNLDASSIKVAIDCGCGTGSDIKYLISHGYKVFGFDINPDSVAICRDRFGGESSVNVAQSSFCEFDYADASLIVANASLFFVNPEQFQAVWTSIDASLVKGGVFAGDFMGKNDSWASDFHTPLTALSKDELLNLFSNFEIIEFNERDEDGTTMVGKSKHWHIYSVVAFKRT</sequence>
<dbReference type="PANTHER" id="PTHR43861:SF6">
    <property type="entry name" value="METHYLTRANSFERASE TYPE 11"/>
    <property type="match status" value="1"/>
</dbReference>
<dbReference type="KEGG" id="vna:PN96_04535"/>
<dbReference type="AlphaFoldDB" id="A0AAN1CW42"/>
<organism evidence="3 4">
    <name type="scientific">Vibrio natriegens NBRC 15636 = ATCC 14048 = DSM 759</name>
    <dbReference type="NCBI Taxonomy" id="1219067"/>
    <lineage>
        <taxon>Bacteria</taxon>
        <taxon>Pseudomonadati</taxon>
        <taxon>Pseudomonadota</taxon>
        <taxon>Gammaproteobacteria</taxon>
        <taxon>Vibrionales</taxon>
        <taxon>Vibrionaceae</taxon>
        <taxon>Vibrio</taxon>
    </lineage>
</organism>
<dbReference type="GO" id="GO:0008168">
    <property type="term" value="F:methyltransferase activity"/>
    <property type="evidence" value="ECO:0007669"/>
    <property type="project" value="UniProtKB-KW"/>
</dbReference>
<protein>
    <submittedName>
        <fullName evidence="3">SAM-dependent methyltransferase</fullName>
    </submittedName>
</protein>
<feature type="domain" description="Methyltransferase" evidence="2">
    <location>
        <begin position="41"/>
        <end position="131"/>
    </location>
</feature>
<evidence type="ECO:0000313" key="3">
    <source>
        <dbReference type="EMBL" id="ANQ12861.1"/>
    </source>
</evidence>
<dbReference type="GeneID" id="70912047"/>
<dbReference type="GO" id="GO:0032259">
    <property type="term" value="P:methylation"/>
    <property type="evidence" value="ECO:0007669"/>
    <property type="project" value="UniProtKB-KW"/>
</dbReference>
<dbReference type="Pfam" id="PF13649">
    <property type="entry name" value="Methyltransf_25"/>
    <property type="match status" value="1"/>
</dbReference>
<dbReference type="EMBL" id="CP016345">
    <property type="protein sequence ID" value="ANQ12861.1"/>
    <property type="molecule type" value="Genomic_DNA"/>
</dbReference>
<dbReference type="InterPro" id="IPR041698">
    <property type="entry name" value="Methyltransf_25"/>
</dbReference>
<evidence type="ECO:0000259" key="2">
    <source>
        <dbReference type="Pfam" id="PF13649"/>
    </source>
</evidence>
<dbReference type="SUPFAM" id="SSF53335">
    <property type="entry name" value="S-adenosyl-L-methionine-dependent methyltransferases"/>
    <property type="match status" value="1"/>
</dbReference>
<dbReference type="RefSeq" id="WP_020334682.1">
    <property type="nucleotide sequence ID" value="NZ_ATFJ01000030.1"/>
</dbReference>
<dbReference type="PANTHER" id="PTHR43861">
    <property type="entry name" value="TRANS-ACONITATE 2-METHYLTRANSFERASE-RELATED"/>
    <property type="match status" value="1"/>
</dbReference>
<name>A0AAN1CW42_VIBNA</name>
<accession>A0AAN1CW42</accession>
<dbReference type="CDD" id="cd02440">
    <property type="entry name" value="AdoMet_MTases"/>
    <property type="match status" value="1"/>
</dbReference>
<evidence type="ECO:0000256" key="1">
    <source>
        <dbReference type="ARBA" id="ARBA00022679"/>
    </source>
</evidence>
<gene>
    <name evidence="3" type="ORF">BA890_08795</name>
</gene>
<evidence type="ECO:0000313" key="4">
    <source>
        <dbReference type="Proteomes" id="UP000092741"/>
    </source>
</evidence>
<reference evidence="3 4" key="1">
    <citation type="submission" date="2016-07" db="EMBL/GenBank/DDBJ databases">
        <title>Developing Vibrio natriegens as a novel, fast-growing host for biotechnology.</title>
        <authorList>
            <person name="Weinstock M.T."/>
            <person name="Hesek E.D."/>
            <person name="Wilson C.M."/>
            <person name="Gibson D.G."/>
        </authorList>
    </citation>
    <scope>NUCLEOTIDE SEQUENCE [LARGE SCALE GENOMIC DNA]</scope>
    <source>
        <strain evidence="3 4">ATCC 14048</strain>
    </source>
</reference>
<dbReference type="Gene3D" id="3.40.50.150">
    <property type="entry name" value="Vaccinia Virus protein VP39"/>
    <property type="match status" value="1"/>
</dbReference>
<proteinExistence type="predicted"/>